<feature type="domain" description="F-box" evidence="1">
    <location>
        <begin position="1"/>
        <end position="44"/>
    </location>
</feature>
<evidence type="ECO:0000313" key="3">
    <source>
        <dbReference type="WBParaSite" id="SPAL_0000853600.1"/>
    </source>
</evidence>
<organism evidence="2 3">
    <name type="scientific">Strongyloides papillosus</name>
    <name type="common">Intestinal threadworm</name>
    <dbReference type="NCBI Taxonomy" id="174720"/>
    <lineage>
        <taxon>Eukaryota</taxon>
        <taxon>Metazoa</taxon>
        <taxon>Ecdysozoa</taxon>
        <taxon>Nematoda</taxon>
        <taxon>Chromadorea</taxon>
        <taxon>Rhabditida</taxon>
        <taxon>Tylenchina</taxon>
        <taxon>Panagrolaimomorpha</taxon>
        <taxon>Strongyloidoidea</taxon>
        <taxon>Strongyloididae</taxon>
        <taxon>Strongyloides</taxon>
    </lineage>
</organism>
<sequence>MDFLSLPDNFQLQVFRELDWKSLVNLRLVCRDFYFTIEKNIEQLDRPKVDKLEVICNREKVEYFRYSFKKLYLPNAVSRWKNYSLENEEQYKSFLKERDFTEIKKLKFLKYWAPESNEVLINMPRGTESYDYVVNDYVEMVEINADKILEVISDEILVISPDEFEFDGYFFKISRNAEVLSDDIGNNNFEMVSFTIEASSNPDWERLTMIYF</sequence>
<dbReference type="WBParaSite" id="SPAL_0000853600.1">
    <property type="protein sequence ID" value="SPAL_0000853600.1"/>
    <property type="gene ID" value="SPAL_0000853600"/>
</dbReference>
<protein>
    <submittedName>
        <fullName evidence="3">F-box domain-containing protein</fullName>
    </submittedName>
</protein>
<dbReference type="Pfam" id="PF12937">
    <property type="entry name" value="F-box-like"/>
    <property type="match status" value="1"/>
</dbReference>
<dbReference type="AlphaFoldDB" id="A0A0N5BRP1"/>
<accession>A0A0N5BRP1</accession>
<reference evidence="3" key="1">
    <citation type="submission" date="2017-02" db="UniProtKB">
        <authorList>
            <consortium name="WormBaseParasite"/>
        </authorList>
    </citation>
    <scope>IDENTIFICATION</scope>
</reference>
<keyword evidence="2" id="KW-1185">Reference proteome</keyword>
<name>A0A0N5BRP1_STREA</name>
<proteinExistence type="predicted"/>
<dbReference type="SUPFAM" id="SSF81383">
    <property type="entry name" value="F-box domain"/>
    <property type="match status" value="1"/>
</dbReference>
<dbReference type="InterPro" id="IPR001810">
    <property type="entry name" value="F-box_dom"/>
</dbReference>
<dbReference type="Proteomes" id="UP000046392">
    <property type="component" value="Unplaced"/>
</dbReference>
<dbReference type="InterPro" id="IPR036047">
    <property type="entry name" value="F-box-like_dom_sf"/>
</dbReference>
<dbReference type="SMART" id="SM00256">
    <property type="entry name" value="FBOX"/>
    <property type="match status" value="1"/>
</dbReference>
<evidence type="ECO:0000313" key="2">
    <source>
        <dbReference type="Proteomes" id="UP000046392"/>
    </source>
</evidence>
<dbReference type="PROSITE" id="PS50181">
    <property type="entry name" value="FBOX"/>
    <property type="match status" value="1"/>
</dbReference>
<evidence type="ECO:0000259" key="1">
    <source>
        <dbReference type="PROSITE" id="PS50181"/>
    </source>
</evidence>